<dbReference type="GO" id="GO:0005634">
    <property type="term" value="C:nucleus"/>
    <property type="evidence" value="ECO:0007669"/>
    <property type="project" value="TreeGrafter"/>
</dbReference>
<dbReference type="GO" id="GO:0005758">
    <property type="term" value="C:mitochondrial intermembrane space"/>
    <property type="evidence" value="ECO:0007669"/>
    <property type="project" value="EnsemblFungi"/>
</dbReference>
<dbReference type="PANTHER" id="PTHR46403">
    <property type="entry name" value="TP53-REGULATED INHIBITOR OF APOPTOSIS 1"/>
    <property type="match status" value="1"/>
</dbReference>
<evidence type="ECO:0000256" key="1">
    <source>
        <dbReference type="ARBA" id="ARBA00006196"/>
    </source>
</evidence>
<evidence type="ECO:0000313" key="3">
    <source>
        <dbReference type="EMBL" id="KTA97348.1"/>
    </source>
</evidence>
<dbReference type="GO" id="GO:0045332">
    <property type="term" value="P:phospholipid translocation"/>
    <property type="evidence" value="ECO:0007669"/>
    <property type="project" value="TreeGrafter"/>
</dbReference>
<dbReference type="VEuPathDB" id="FungiDB:GW608_M12969"/>
<dbReference type="PROSITE" id="PS51808">
    <property type="entry name" value="CHCH"/>
    <property type="match status" value="1"/>
</dbReference>
<sequence>MGNVMSQSFAPECTELKKEYDNCFNEWYMEKFLKGKSIENECTKQWYAYTECVNAALVKQGIKPALDEARKEAPFEQGGKLAGADDDKI</sequence>
<dbReference type="GO" id="GO:0120010">
    <property type="term" value="P:intermembrane phospholipid transfer"/>
    <property type="evidence" value="ECO:0007669"/>
    <property type="project" value="EnsemblFungi"/>
</dbReference>
<comment type="caution">
    <text evidence="3">The sequence shown here is derived from an EMBL/GenBank/DDBJ whole genome shotgun (WGS) entry which is preliminary data.</text>
</comment>
<gene>
    <name evidence="3" type="ORF">AO440_004413</name>
</gene>
<dbReference type="OrthoDB" id="19091at2759"/>
<protein>
    <submittedName>
        <fullName evidence="3">Mitochondrial distribution and morphology protein 35</fullName>
    </submittedName>
</protein>
<dbReference type="PhylomeDB" id="A0A0W0CG24"/>
<proteinExistence type="inferred from homology"/>
<organism evidence="3 4">
    <name type="scientific">Candida glabrata</name>
    <name type="common">Yeast</name>
    <name type="synonym">Torulopsis glabrata</name>
    <dbReference type="NCBI Taxonomy" id="5478"/>
    <lineage>
        <taxon>Eukaryota</taxon>
        <taxon>Fungi</taxon>
        <taxon>Dikarya</taxon>
        <taxon>Ascomycota</taxon>
        <taxon>Saccharomycotina</taxon>
        <taxon>Saccharomycetes</taxon>
        <taxon>Saccharomycetales</taxon>
        <taxon>Saccharomycetaceae</taxon>
        <taxon>Nakaseomyces</taxon>
    </lineage>
</organism>
<dbReference type="VEuPathDB" id="FungiDB:B1J91_M13057g"/>
<evidence type="ECO:0000256" key="2">
    <source>
        <dbReference type="ARBA" id="ARBA00023157"/>
    </source>
</evidence>
<accession>A0A0W0CG24</accession>
<dbReference type="VEuPathDB" id="FungiDB:GWK60_M12969"/>
<dbReference type="Proteomes" id="UP000054886">
    <property type="component" value="Unassembled WGS sequence"/>
</dbReference>
<dbReference type="AlphaFoldDB" id="A0A0W0CG24"/>
<dbReference type="VEuPathDB" id="FungiDB:GVI51_M13013"/>
<keyword evidence="2" id="KW-1015">Disulfide bond</keyword>
<evidence type="ECO:0000313" key="4">
    <source>
        <dbReference type="Proteomes" id="UP000054886"/>
    </source>
</evidence>
<dbReference type="PANTHER" id="PTHR46403:SF1">
    <property type="entry name" value="TP53-REGULATED INHIBITOR OF APOPTOSIS 1"/>
    <property type="match status" value="1"/>
</dbReference>
<dbReference type="EMBL" id="LLZZ01000161">
    <property type="protein sequence ID" value="KTA97348.1"/>
    <property type="molecule type" value="Genomic_DNA"/>
</dbReference>
<reference evidence="3 4" key="1">
    <citation type="submission" date="2015-10" db="EMBL/GenBank/DDBJ databases">
        <title>Draft genomes sequences of Candida glabrata isolates 1A, 1B, 2A, 2B, 3A and 3B.</title>
        <authorList>
            <person name="Haavelsrud O.E."/>
            <person name="Gaustad P."/>
        </authorList>
    </citation>
    <scope>NUCLEOTIDE SEQUENCE [LARGE SCALE GENOMIC DNA]</scope>
    <source>
        <strain evidence="3">910700640</strain>
    </source>
</reference>
<dbReference type="OMA" id="KKYDDCF"/>
<dbReference type="Pfam" id="PF05254">
    <property type="entry name" value="UPF0203"/>
    <property type="match status" value="1"/>
</dbReference>
<dbReference type="GO" id="GO:1990050">
    <property type="term" value="F:phosphatidic acid transfer activity"/>
    <property type="evidence" value="ECO:0007669"/>
    <property type="project" value="TreeGrafter"/>
</dbReference>
<dbReference type="InterPro" id="IPR007918">
    <property type="entry name" value="MDM35_apoptosis"/>
</dbReference>
<dbReference type="VEuPathDB" id="FungiDB:CAGL0M13057g"/>
<comment type="similarity">
    <text evidence="1">Belongs to the TRIAP1/MDM35 family.</text>
</comment>
<dbReference type="GO" id="GO:0005829">
    <property type="term" value="C:cytosol"/>
    <property type="evidence" value="ECO:0007669"/>
    <property type="project" value="TreeGrafter"/>
</dbReference>
<dbReference type="GO" id="GO:0033108">
    <property type="term" value="P:mitochondrial respiratory chain complex assembly"/>
    <property type="evidence" value="ECO:0007669"/>
    <property type="project" value="EnsemblFungi"/>
</dbReference>
<name>A0A0W0CG24_CANGB</name>